<keyword evidence="2" id="KW-1185">Reference proteome</keyword>
<protein>
    <submittedName>
        <fullName evidence="1">Uncharacterized protein</fullName>
    </submittedName>
</protein>
<proteinExistence type="predicted"/>
<reference evidence="1" key="1">
    <citation type="journal article" date="2014" name="Int. J. Syst. Evol. Microbiol.">
        <title>Complete genome of a new Firmicutes species belonging to the dominant human colonic microbiota ('Ruminococcus bicirculans') reveals two chromosomes and a selective capacity to utilize plant glucans.</title>
        <authorList>
            <consortium name="NISC Comparative Sequencing Program"/>
            <person name="Wegmann U."/>
            <person name="Louis P."/>
            <person name="Goesmann A."/>
            <person name="Henrissat B."/>
            <person name="Duncan S.H."/>
            <person name="Flint H.J."/>
        </authorList>
    </citation>
    <scope>NUCLEOTIDE SEQUENCE</scope>
    <source>
        <strain evidence="1">NBRC 103408</strain>
    </source>
</reference>
<gene>
    <name evidence="1" type="ORF">GCM10007924_15890</name>
</gene>
<evidence type="ECO:0000313" key="1">
    <source>
        <dbReference type="EMBL" id="GLQ06368.1"/>
    </source>
</evidence>
<evidence type="ECO:0000313" key="2">
    <source>
        <dbReference type="Proteomes" id="UP001161409"/>
    </source>
</evidence>
<accession>A0ABQ5U3G1</accession>
<comment type="caution">
    <text evidence="1">The sequence shown here is derived from an EMBL/GenBank/DDBJ whole genome shotgun (WGS) entry which is preliminary data.</text>
</comment>
<reference evidence="1" key="2">
    <citation type="submission" date="2023-01" db="EMBL/GenBank/DDBJ databases">
        <title>Draft genome sequence of Sneathiella chinensis strain NBRC 103408.</title>
        <authorList>
            <person name="Sun Q."/>
            <person name="Mori K."/>
        </authorList>
    </citation>
    <scope>NUCLEOTIDE SEQUENCE</scope>
    <source>
        <strain evidence="1">NBRC 103408</strain>
    </source>
</reference>
<dbReference type="EMBL" id="BSNF01000006">
    <property type="protein sequence ID" value="GLQ06368.1"/>
    <property type="molecule type" value="Genomic_DNA"/>
</dbReference>
<organism evidence="1 2">
    <name type="scientific">Sneathiella chinensis</name>
    <dbReference type="NCBI Taxonomy" id="349750"/>
    <lineage>
        <taxon>Bacteria</taxon>
        <taxon>Pseudomonadati</taxon>
        <taxon>Pseudomonadota</taxon>
        <taxon>Alphaproteobacteria</taxon>
        <taxon>Sneathiellales</taxon>
        <taxon>Sneathiellaceae</taxon>
        <taxon>Sneathiella</taxon>
    </lineage>
</organism>
<name>A0ABQ5U3G1_9PROT</name>
<dbReference type="RefSeq" id="WP_169560416.1">
    <property type="nucleotide sequence ID" value="NZ_BSNF01000006.1"/>
</dbReference>
<dbReference type="Proteomes" id="UP001161409">
    <property type="component" value="Unassembled WGS sequence"/>
</dbReference>
<sequence length="127" mass="13763">MATVVKLTYGQTGKAGPFPVPIAPFSDDQIEQIKRAFTEQGAAKNWCGYAVMNQIPDLMEACFTAPPATPSIGVILFFHNTAEPQFLFRRDSDPASFGRFDLAGKTLLEAPTLPLLLDGLTSQETSP</sequence>